<dbReference type="InterPro" id="IPR012910">
    <property type="entry name" value="Plug_dom"/>
</dbReference>
<keyword evidence="15" id="KW-1185">Reference proteome</keyword>
<comment type="subcellular location">
    <subcellularLocation>
        <location evidence="1 10">Cell outer membrane</location>
        <topology evidence="1 10">Multi-pass membrane protein</topology>
    </subcellularLocation>
</comment>
<evidence type="ECO:0000256" key="8">
    <source>
        <dbReference type="ARBA" id="ARBA00023170"/>
    </source>
</evidence>
<proteinExistence type="inferred from homology"/>
<dbReference type="InterPro" id="IPR000531">
    <property type="entry name" value="Beta-barrel_TonB"/>
</dbReference>
<comment type="caution">
    <text evidence="14">The sequence shown here is derived from an EMBL/GenBank/DDBJ whole genome shotgun (WGS) entry which is preliminary data.</text>
</comment>
<dbReference type="Gene3D" id="2.170.130.10">
    <property type="entry name" value="TonB-dependent receptor, plug domain"/>
    <property type="match status" value="1"/>
</dbReference>
<comment type="similarity">
    <text evidence="10 11">Belongs to the TonB-dependent receptor family.</text>
</comment>
<dbReference type="InterPro" id="IPR036942">
    <property type="entry name" value="Beta-barrel_TonB_sf"/>
</dbReference>
<evidence type="ECO:0000259" key="12">
    <source>
        <dbReference type="Pfam" id="PF00593"/>
    </source>
</evidence>
<dbReference type="InterPro" id="IPR037066">
    <property type="entry name" value="Plug_dom_sf"/>
</dbReference>
<dbReference type="Gene3D" id="2.40.170.20">
    <property type="entry name" value="TonB-dependent receptor, beta-barrel domain"/>
    <property type="match status" value="1"/>
</dbReference>
<evidence type="ECO:0000313" key="15">
    <source>
        <dbReference type="Proteomes" id="UP000297998"/>
    </source>
</evidence>
<keyword evidence="5" id="KW-0732">Signal</keyword>
<evidence type="ECO:0000256" key="7">
    <source>
        <dbReference type="ARBA" id="ARBA00023136"/>
    </source>
</evidence>
<evidence type="ECO:0000256" key="3">
    <source>
        <dbReference type="ARBA" id="ARBA00022452"/>
    </source>
</evidence>
<dbReference type="InterPro" id="IPR039426">
    <property type="entry name" value="TonB-dep_rcpt-like"/>
</dbReference>
<dbReference type="SUPFAM" id="SSF56935">
    <property type="entry name" value="Porins"/>
    <property type="match status" value="1"/>
</dbReference>
<evidence type="ECO:0000256" key="10">
    <source>
        <dbReference type="PROSITE-ProRule" id="PRU01360"/>
    </source>
</evidence>
<protein>
    <submittedName>
        <fullName evidence="14">TonB-dependent receptor</fullName>
    </submittedName>
</protein>
<dbReference type="PANTHER" id="PTHR30069:SF29">
    <property type="entry name" value="HEMOGLOBIN AND HEMOGLOBIN-HAPTOGLOBIN-BINDING PROTEIN 1-RELATED"/>
    <property type="match status" value="1"/>
</dbReference>
<keyword evidence="2 10" id="KW-0813">Transport</keyword>
<keyword evidence="6 11" id="KW-0798">TonB box</keyword>
<dbReference type="AlphaFoldDB" id="A0A4Z1BHH0"/>
<name>A0A4Z1BHH0_9FLAO</name>
<accession>A0A4Z1BHH0</accession>
<keyword evidence="7 10" id="KW-0472">Membrane</keyword>
<feature type="domain" description="TonB-dependent receptor-like beta-barrel" evidence="12">
    <location>
        <begin position="197"/>
        <end position="626"/>
    </location>
</feature>
<evidence type="ECO:0000313" key="14">
    <source>
        <dbReference type="EMBL" id="TGN29478.1"/>
    </source>
</evidence>
<dbReference type="GO" id="GO:0015344">
    <property type="term" value="F:siderophore uptake transmembrane transporter activity"/>
    <property type="evidence" value="ECO:0007669"/>
    <property type="project" value="TreeGrafter"/>
</dbReference>
<sequence>MILLSCRIASAQIIHDSILELQQVSILKNNAKAVVPVQELKGEQLEALNSHSVADAVRFFAGVQIKDYGGVGGFKTIDVRGMGTQHVGVFYDGIQLGNAQNGIVDLGKFSLDDMEVISLYNGQKSNIFQSAKDYASASAIYLQTKKPVFIGDKKTNATLRYKLGSIQLINPSTRIEQKITDRLSAVLSAEYIKSNGEYKFRYRRNKLDGTKAYDTIATRHDGQIEAKRLELGLLGKGNQSNWNVKGYLYNSDRGLPAAIVRGRFGARGQTWIDRNYFVQGKYEKRIKNFQTKLLAKFAYDYTHYIDTVSTIKINNEYIQREVYFSWANLYSITDKWDVNVSTDYQFNNLDADLVNFSYPTRHTNLVAIASTYQLGKLTLQGSLLGTFVKESVEMNTSAPDKNVWTPTIIANYKPFSNQDFNVRAYYKRIFRMPTLNDLYYTDIGYSNLKPEYTEQYNLGFTYSKNTSSFIKNFTIQADGFYNEVKDKIIAGFNGRFRATMMNLGFVKIKGLDIKLRSSFDIGQVKFSPMLTYSFMKAQDFTNPGDTYYKDLIPYAPEHSGSFVLSAKYNTWNFNYSFIYVGERWDINQDNIKYNRLNPWFTNDVGIHKSFKLNNISFKTSFELNNIMNQQYDIVLNYPMPGRQFKLILSANL</sequence>
<dbReference type="PROSITE" id="PS52016">
    <property type="entry name" value="TONB_DEPENDENT_REC_3"/>
    <property type="match status" value="1"/>
</dbReference>
<keyword evidence="9 10" id="KW-0998">Cell outer membrane</keyword>
<dbReference type="GO" id="GO:0009279">
    <property type="term" value="C:cell outer membrane"/>
    <property type="evidence" value="ECO:0007669"/>
    <property type="project" value="UniProtKB-SubCell"/>
</dbReference>
<dbReference type="Pfam" id="PF07715">
    <property type="entry name" value="Plug"/>
    <property type="match status" value="1"/>
</dbReference>
<evidence type="ECO:0000256" key="4">
    <source>
        <dbReference type="ARBA" id="ARBA00022692"/>
    </source>
</evidence>
<gene>
    <name evidence="14" type="ORF">E4J94_04120</name>
</gene>
<dbReference type="OrthoDB" id="9762903at2"/>
<dbReference type="PANTHER" id="PTHR30069">
    <property type="entry name" value="TONB-DEPENDENT OUTER MEMBRANE RECEPTOR"/>
    <property type="match status" value="1"/>
</dbReference>
<organism evidence="14 15">
    <name type="scientific">Empedobacter tilapiae</name>
    <dbReference type="NCBI Taxonomy" id="2491114"/>
    <lineage>
        <taxon>Bacteria</taxon>
        <taxon>Pseudomonadati</taxon>
        <taxon>Bacteroidota</taxon>
        <taxon>Flavobacteriia</taxon>
        <taxon>Flavobacteriales</taxon>
        <taxon>Weeksellaceae</taxon>
        <taxon>Empedobacter</taxon>
    </lineage>
</organism>
<evidence type="ECO:0000256" key="2">
    <source>
        <dbReference type="ARBA" id="ARBA00022448"/>
    </source>
</evidence>
<dbReference type="Pfam" id="PF00593">
    <property type="entry name" value="TonB_dep_Rec_b-barrel"/>
    <property type="match status" value="1"/>
</dbReference>
<evidence type="ECO:0000256" key="5">
    <source>
        <dbReference type="ARBA" id="ARBA00022729"/>
    </source>
</evidence>
<reference evidence="14 15" key="1">
    <citation type="submission" date="2019-03" db="EMBL/GenBank/DDBJ databases">
        <title>Empedobacter tilapiae sp. nov., isolated from an intestine of Nile tilapia Oreochromis niloticus.</title>
        <authorList>
            <person name="Kim Y.-O."/>
            <person name="Yoon J.-H."/>
        </authorList>
    </citation>
    <scope>NUCLEOTIDE SEQUENCE [LARGE SCALE GENOMIC DNA]</scope>
    <source>
        <strain evidence="14 15">MRS2</strain>
    </source>
</reference>
<keyword evidence="8 14" id="KW-0675">Receptor</keyword>
<evidence type="ECO:0000259" key="13">
    <source>
        <dbReference type="Pfam" id="PF07715"/>
    </source>
</evidence>
<evidence type="ECO:0000256" key="9">
    <source>
        <dbReference type="ARBA" id="ARBA00023237"/>
    </source>
</evidence>
<dbReference type="EMBL" id="SRPE01000003">
    <property type="protein sequence ID" value="TGN29478.1"/>
    <property type="molecule type" value="Genomic_DNA"/>
</dbReference>
<keyword evidence="3 10" id="KW-1134">Transmembrane beta strand</keyword>
<dbReference type="GO" id="GO:0044718">
    <property type="term" value="P:siderophore transmembrane transport"/>
    <property type="evidence" value="ECO:0007669"/>
    <property type="project" value="TreeGrafter"/>
</dbReference>
<dbReference type="Proteomes" id="UP000297998">
    <property type="component" value="Unassembled WGS sequence"/>
</dbReference>
<evidence type="ECO:0000256" key="1">
    <source>
        <dbReference type="ARBA" id="ARBA00004571"/>
    </source>
</evidence>
<evidence type="ECO:0000256" key="11">
    <source>
        <dbReference type="RuleBase" id="RU003357"/>
    </source>
</evidence>
<evidence type="ECO:0000256" key="6">
    <source>
        <dbReference type="ARBA" id="ARBA00023077"/>
    </source>
</evidence>
<feature type="domain" description="TonB-dependent receptor plug" evidence="13">
    <location>
        <begin position="33"/>
        <end position="130"/>
    </location>
</feature>
<keyword evidence="4 10" id="KW-0812">Transmembrane</keyword>